<sequence>MADKGSAPAVDMSRAPIDRGYAWLIVVGCFIMNFVTIGAYKSLGILFVEFLEEFRSSTASTAWMAAVMGMLFSLGAPVANSLSQRFGHRKVIIVGGILSTMSPILTSFATNIVYIIFSYGLLMGAGVGLAYGPSIIMVAMYFEKRRALANGIAVAGSSVGQFVLPPLLRILIDNFTYQGAMLVLGGLMMNIILAGALMRPLSYYARPVKPAFKSAKVIKEDDSKKSSNLKESQGNQIEIQIEAATPLTTPMDETLNCDDFSKVQLVRRSSSGSRSESPKLTSKNSSPVSTSKNKHETFLYASNLSLADASLQQISDRQSNQEGDITDLKISRSRFSWLCTCSSEIDNSNPPLFECSLFRNPLFVIFVISALLGNFFYANQFLFIPPYCNDIGISKDNQALLMAIMGATDLIGRIFCGWVADLGIIKRSHIMSISMVFTGIAGLFVPLIKTFEGMAVYISFVGMFGGTFVALLAVVLVDFLGVEKLSSGFGLTLMLFGSSSMVGPPFLGWLRDVTNSYNSSFRLCGASILLGGIVILFEPLVRRYLVKESPPEGDVHDNEAEEANKETLIDGPTNMA</sequence>
<dbReference type="PANTHER" id="PTHR11360">
    <property type="entry name" value="MONOCARBOXYLATE TRANSPORTER"/>
    <property type="match status" value="1"/>
</dbReference>
<feature type="region of interest" description="Disordered" evidence="2">
    <location>
        <begin position="268"/>
        <end position="292"/>
    </location>
</feature>
<evidence type="ECO:0000313" key="5">
    <source>
        <dbReference type="Proteomes" id="UP000749559"/>
    </source>
</evidence>
<feature type="compositionally biased region" description="Basic and acidic residues" evidence="2">
    <location>
        <begin position="550"/>
        <end position="568"/>
    </location>
</feature>
<keyword evidence="3" id="KW-0812">Transmembrane</keyword>
<dbReference type="AlphaFoldDB" id="A0A8J1TI06"/>
<dbReference type="OrthoDB" id="6509908at2759"/>
<dbReference type="EMBL" id="CAIIXF020000002">
    <property type="protein sequence ID" value="CAH1777871.1"/>
    <property type="molecule type" value="Genomic_DNA"/>
</dbReference>
<feature type="transmembrane region" description="Helical" evidence="3">
    <location>
        <begin position="399"/>
        <end position="418"/>
    </location>
</feature>
<organism evidence="4 5">
    <name type="scientific">Owenia fusiformis</name>
    <name type="common">Polychaete worm</name>
    <dbReference type="NCBI Taxonomy" id="6347"/>
    <lineage>
        <taxon>Eukaryota</taxon>
        <taxon>Metazoa</taxon>
        <taxon>Spiralia</taxon>
        <taxon>Lophotrochozoa</taxon>
        <taxon>Annelida</taxon>
        <taxon>Polychaeta</taxon>
        <taxon>Sedentaria</taxon>
        <taxon>Canalipalpata</taxon>
        <taxon>Sabellida</taxon>
        <taxon>Oweniida</taxon>
        <taxon>Oweniidae</taxon>
        <taxon>Owenia</taxon>
    </lineage>
</organism>
<dbReference type="GO" id="GO:0008028">
    <property type="term" value="F:monocarboxylic acid transmembrane transporter activity"/>
    <property type="evidence" value="ECO:0007669"/>
    <property type="project" value="TreeGrafter"/>
</dbReference>
<evidence type="ECO:0000313" key="4">
    <source>
        <dbReference type="EMBL" id="CAH1777871.1"/>
    </source>
</evidence>
<dbReference type="InterPro" id="IPR036259">
    <property type="entry name" value="MFS_trans_sf"/>
</dbReference>
<dbReference type="PROSITE" id="PS50850">
    <property type="entry name" value="MFS"/>
    <property type="match status" value="1"/>
</dbReference>
<dbReference type="InterPro" id="IPR020846">
    <property type="entry name" value="MFS_dom"/>
</dbReference>
<feature type="transmembrane region" description="Helical" evidence="3">
    <location>
        <begin position="60"/>
        <end position="79"/>
    </location>
</feature>
<proteinExistence type="predicted"/>
<keyword evidence="3" id="KW-1133">Transmembrane helix</keyword>
<dbReference type="InterPro" id="IPR050327">
    <property type="entry name" value="Proton-linked_MCT"/>
</dbReference>
<dbReference type="Proteomes" id="UP000749559">
    <property type="component" value="Unassembled WGS sequence"/>
</dbReference>
<feature type="transmembrane region" description="Helical" evidence="3">
    <location>
        <begin position="123"/>
        <end position="142"/>
    </location>
</feature>
<dbReference type="InterPro" id="IPR011701">
    <property type="entry name" value="MFS"/>
</dbReference>
<feature type="transmembrane region" description="Helical" evidence="3">
    <location>
        <begin position="91"/>
        <end position="117"/>
    </location>
</feature>
<dbReference type="CDD" id="cd17352">
    <property type="entry name" value="MFS_MCT_SLC16"/>
    <property type="match status" value="1"/>
</dbReference>
<feature type="transmembrane region" description="Helical" evidence="3">
    <location>
        <begin position="21"/>
        <end position="40"/>
    </location>
</feature>
<comment type="caution">
    <text evidence="4">The sequence shown here is derived from an EMBL/GenBank/DDBJ whole genome shotgun (WGS) entry which is preliminary data.</text>
</comment>
<evidence type="ECO:0000256" key="1">
    <source>
        <dbReference type="ARBA" id="ARBA00004141"/>
    </source>
</evidence>
<dbReference type="GO" id="GO:0016020">
    <property type="term" value="C:membrane"/>
    <property type="evidence" value="ECO:0007669"/>
    <property type="project" value="UniProtKB-SubCell"/>
</dbReference>
<keyword evidence="3" id="KW-0472">Membrane</keyword>
<comment type="subcellular location">
    <subcellularLocation>
        <location evidence="1">Membrane</location>
        <topology evidence="1">Multi-pass membrane protein</topology>
    </subcellularLocation>
</comment>
<gene>
    <name evidence="4" type="ORF">OFUS_LOCUS4863</name>
</gene>
<dbReference type="SUPFAM" id="SSF103473">
    <property type="entry name" value="MFS general substrate transporter"/>
    <property type="match status" value="1"/>
</dbReference>
<feature type="transmembrane region" description="Helical" evidence="3">
    <location>
        <begin position="454"/>
        <end position="477"/>
    </location>
</feature>
<feature type="transmembrane region" description="Helical" evidence="3">
    <location>
        <begin position="362"/>
        <end position="379"/>
    </location>
</feature>
<feature type="transmembrane region" description="Helical" evidence="3">
    <location>
        <begin position="147"/>
        <end position="164"/>
    </location>
</feature>
<dbReference type="PANTHER" id="PTHR11360:SF284">
    <property type="entry name" value="EG:103B4.3 PROTEIN-RELATED"/>
    <property type="match status" value="1"/>
</dbReference>
<feature type="transmembrane region" description="Helical" evidence="3">
    <location>
        <begin position="430"/>
        <end position="448"/>
    </location>
</feature>
<dbReference type="Gene3D" id="1.20.1250.20">
    <property type="entry name" value="MFS general substrate transporter like domains"/>
    <property type="match status" value="2"/>
</dbReference>
<feature type="compositionally biased region" description="Polar residues" evidence="2">
    <location>
        <begin position="278"/>
        <end position="291"/>
    </location>
</feature>
<feature type="transmembrane region" description="Helical" evidence="3">
    <location>
        <begin position="519"/>
        <end position="537"/>
    </location>
</feature>
<evidence type="ECO:0000256" key="3">
    <source>
        <dbReference type="SAM" id="Phobius"/>
    </source>
</evidence>
<reference evidence="4" key="1">
    <citation type="submission" date="2022-03" db="EMBL/GenBank/DDBJ databases">
        <authorList>
            <person name="Martin C."/>
        </authorList>
    </citation>
    <scope>NUCLEOTIDE SEQUENCE</scope>
</reference>
<accession>A0A8J1TI06</accession>
<evidence type="ECO:0000256" key="2">
    <source>
        <dbReference type="SAM" id="MobiDB-lite"/>
    </source>
</evidence>
<protein>
    <submittedName>
        <fullName evidence="4">Uncharacterized protein</fullName>
    </submittedName>
</protein>
<dbReference type="Pfam" id="PF07690">
    <property type="entry name" value="MFS_1"/>
    <property type="match status" value="2"/>
</dbReference>
<feature type="transmembrane region" description="Helical" evidence="3">
    <location>
        <begin position="489"/>
        <end position="507"/>
    </location>
</feature>
<keyword evidence="5" id="KW-1185">Reference proteome</keyword>
<feature type="region of interest" description="Disordered" evidence="2">
    <location>
        <begin position="550"/>
        <end position="576"/>
    </location>
</feature>
<name>A0A8J1TI06_OWEFU</name>
<feature type="transmembrane region" description="Helical" evidence="3">
    <location>
        <begin position="176"/>
        <end position="197"/>
    </location>
</feature>